<dbReference type="Gene3D" id="3.40.630.30">
    <property type="match status" value="1"/>
</dbReference>
<reference evidence="2 3" key="1">
    <citation type="submission" date="2019-12" db="EMBL/GenBank/DDBJ databases">
        <title>Genome sequencing and assembly of endphytes of Porphyra tenera.</title>
        <authorList>
            <person name="Park J.M."/>
            <person name="Shin R."/>
            <person name="Jo S.H."/>
        </authorList>
    </citation>
    <scope>NUCLEOTIDE SEQUENCE [LARGE SCALE GENOMIC DNA]</scope>
    <source>
        <strain evidence="2 3">GPM4</strain>
    </source>
</reference>
<dbReference type="Proteomes" id="UP000464524">
    <property type="component" value="Chromosome"/>
</dbReference>
<evidence type="ECO:0000313" key="2">
    <source>
        <dbReference type="EMBL" id="QHJ10758.1"/>
    </source>
</evidence>
<dbReference type="PROSITE" id="PS51186">
    <property type="entry name" value="GNAT"/>
    <property type="match status" value="1"/>
</dbReference>
<dbReference type="OrthoDB" id="9796171at2"/>
<dbReference type="Pfam" id="PF13673">
    <property type="entry name" value="Acetyltransf_10"/>
    <property type="match status" value="1"/>
</dbReference>
<dbReference type="GO" id="GO:0016747">
    <property type="term" value="F:acyltransferase activity, transferring groups other than amino-acyl groups"/>
    <property type="evidence" value="ECO:0007669"/>
    <property type="project" value="InterPro"/>
</dbReference>
<keyword evidence="2" id="KW-0808">Transferase</keyword>
<dbReference type="EMBL" id="CP047656">
    <property type="protein sequence ID" value="QHJ10758.1"/>
    <property type="molecule type" value="Genomic_DNA"/>
</dbReference>
<dbReference type="InterPro" id="IPR016181">
    <property type="entry name" value="Acyl_CoA_acyltransferase"/>
</dbReference>
<keyword evidence="3" id="KW-1185">Reference proteome</keyword>
<dbReference type="EC" id="2.3.1.-" evidence="2"/>
<feature type="domain" description="N-acetyltransferase" evidence="1">
    <location>
        <begin position="10"/>
        <end position="150"/>
    </location>
</feature>
<name>A0A857JHQ1_9ALTE</name>
<evidence type="ECO:0000259" key="1">
    <source>
        <dbReference type="PROSITE" id="PS51186"/>
    </source>
</evidence>
<dbReference type="SUPFAM" id="SSF55729">
    <property type="entry name" value="Acyl-CoA N-acyltransferases (Nat)"/>
    <property type="match status" value="1"/>
</dbReference>
<keyword evidence="2" id="KW-0012">Acyltransferase</keyword>
<dbReference type="InterPro" id="IPR000182">
    <property type="entry name" value="GNAT_dom"/>
</dbReference>
<dbReference type="KEGG" id="pmes:FX988_00979"/>
<dbReference type="AlphaFoldDB" id="A0A857JHQ1"/>
<evidence type="ECO:0000313" key="3">
    <source>
        <dbReference type="Proteomes" id="UP000464524"/>
    </source>
</evidence>
<organism evidence="2 3">
    <name type="scientific">Paraglaciecola mesophila</name>
    <dbReference type="NCBI Taxonomy" id="197222"/>
    <lineage>
        <taxon>Bacteria</taxon>
        <taxon>Pseudomonadati</taxon>
        <taxon>Pseudomonadota</taxon>
        <taxon>Gammaproteobacteria</taxon>
        <taxon>Alteromonadales</taxon>
        <taxon>Alteromonadaceae</taxon>
        <taxon>Paraglaciecola</taxon>
    </lineage>
</organism>
<proteinExistence type="predicted"/>
<gene>
    <name evidence="2" type="ORF">FX988_00979</name>
</gene>
<sequence>MPECYKTQVNAFYQLELNDLYAILCLRQDVFINEQQSIYKDIDNFDQSSLHVCIYCEAELVAYARVREAKVRALAKIERVVCTTSHRGKGLGVTLIRECLELIKHKYSGVDVMLSAQTVASEFYQQFGFRCQGLPYDDGGIEHIDMHLVK</sequence>
<protein>
    <submittedName>
        <fullName evidence="2">Acetyltransferase</fullName>
        <ecNumber evidence="2">2.3.1.-</ecNumber>
    </submittedName>
</protein>
<dbReference type="RefSeq" id="WP_160178581.1">
    <property type="nucleotide sequence ID" value="NZ_CP047656.1"/>
</dbReference>
<accession>A0A857JHQ1</accession>